<dbReference type="PANTHER" id="PTHR31157">
    <property type="entry name" value="SCP DOMAIN-CONTAINING PROTEIN"/>
    <property type="match status" value="1"/>
</dbReference>
<dbReference type="Gene3D" id="3.40.33.10">
    <property type="entry name" value="CAP"/>
    <property type="match status" value="1"/>
</dbReference>
<dbReference type="EMBL" id="CP009687">
    <property type="protein sequence ID" value="AKL97209.1"/>
    <property type="molecule type" value="Genomic_DNA"/>
</dbReference>
<dbReference type="InterPro" id="IPR035940">
    <property type="entry name" value="CAP_sf"/>
</dbReference>
<dbReference type="OrthoDB" id="9783944at2"/>
<accession>A0A0D8I837</accession>
<evidence type="ECO:0000313" key="3">
    <source>
        <dbReference type="EMBL" id="AKL97209.1"/>
    </source>
</evidence>
<organism evidence="3 4">
    <name type="scientific">Clostridium aceticum</name>
    <dbReference type="NCBI Taxonomy" id="84022"/>
    <lineage>
        <taxon>Bacteria</taxon>
        <taxon>Bacillati</taxon>
        <taxon>Bacillota</taxon>
        <taxon>Clostridia</taxon>
        <taxon>Eubacteriales</taxon>
        <taxon>Clostridiaceae</taxon>
        <taxon>Clostridium</taxon>
    </lineage>
</organism>
<dbReference type="PROSITE" id="PS51257">
    <property type="entry name" value="PROKAR_LIPOPROTEIN"/>
    <property type="match status" value="1"/>
</dbReference>
<dbReference type="AlphaFoldDB" id="A0A0D8I837"/>
<reference evidence="3 4" key="1">
    <citation type="submission" date="2014-10" db="EMBL/GenBank/DDBJ databases">
        <title>Genome sequence of Clostridium aceticum DSM 1496.</title>
        <authorList>
            <person name="Poehlein A."/>
            <person name="Schiel-Bengelsdorf B."/>
            <person name="Gottschalk G."/>
            <person name="Duerre P."/>
            <person name="Daniel R."/>
        </authorList>
    </citation>
    <scope>NUCLEOTIDE SEQUENCE [LARGE SCALE GENOMIC DNA]</scope>
    <source>
        <strain evidence="3 4">DSM 1496</strain>
    </source>
</reference>
<evidence type="ECO:0000313" key="4">
    <source>
        <dbReference type="Proteomes" id="UP000035704"/>
    </source>
</evidence>
<feature type="chain" id="PRO_5043489669" evidence="2">
    <location>
        <begin position="22"/>
        <end position="289"/>
    </location>
</feature>
<evidence type="ECO:0000256" key="1">
    <source>
        <dbReference type="SAM" id="MobiDB-lite"/>
    </source>
</evidence>
<dbReference type="PANTHER" id="PTHR31157:SF1">
    <property type="entry name" value="SCP DOMAIN-CONTAINING PROTEIN"/>
    <property type="match status" value="1"/>
</dbReference>
<feature type="compositionally biased region" description="Low complexity" evidence="1">
    <location>
        <begin position="129"/>
        <end position="153"/>
    </location>
</feature>
<dbReference type="NCBIfam" id="TIGR02909">
    <property type="entry name" value="spore_YkwD"/>
    <property type="match status" value="1"/>
</dbReference>
<keyword evidence="4" id="KW-1185">Reference proteome</keyword>
<name>A0A0D8I837_9CLOT</name>
<dbReference type="SUPFAM" id="SSF55797">
    <property type="entry name" value="PR-1-like"/>
    <property type="match status" value="1"/>
</dbReference>
<dbReference type="RefSeq" id="WP_044825550.1">
    <property type="nucleotide sequence ID" value="NZ_CP009687.1"/>
</dbReference>
<sequence length="289" mass="32162">MKKKVLFLLFLCFLLVSCRNPMDERMETDESSIFGMGEVEYCRITADTADVKAGIGNDFNTIKTLNRDDVIRVLSQVDDRYVVQLDNNEVGSIDTTDATPVVRDGNVQQLQTMDPDREPQIEDAVPEVQAGDQPPEAEAQPQTQSPAPQAAPARDTAIEGLSAVEEQMINLVNQERERNNLPILQVDLEVTRVARIKSQDMVDQNYFSHYSPTYGSPFEMLDSFGIKYLHAGENLAGNPSVEDAHTSLMNSSGHRKNILSPDFTHIGIGVKPSGRYGQIFTQLFISKPQ</sequence>
<protein>
    <submittedName>
        <fullName evidence="3">SCP-like extracellular protein</fullName>
    </submittedName>
</protein>
<dbReference type="InterPro" id="IPR014044">
    <property type="entry name" value="CAP_dom"/>
</dbReference>
<dbReference type="InterPro" id="IPR014258">
    <property type="entry name" value="CAP_domain_YkwD-like"/>
</dbReference>
<dbReference type="KEGG" id="cace:CACET_c37810"/>
<keyword evidence="2" id="KW-0732">Signal</keyword>
<proteinExistence type="predicted"/>
<feature type="signal peptide" evidence="2">
    <location>
        <begin position="1"/>
        <end position="21"/>
    </location>
</feature>
<evidence type="ECO:0000256" key="2">
    <source>
        <dbReference type="SAM" id="SignalP"/>
    </source>
</evidence>
<feature type="region of interest" description="Disordered" evidence="1">
    <location>
        <begin position="127"/>
        <end position="154"/>
    </location>
</feature>
<dbReference type="Pfam" id="PF00188">
    <property type="entry name" value="CAP"/>
    <property type="match status" value="1"/>
</dbReference>
<dbReference type="CDD" id="cd05379">
    <property type="entry name" value="CAP_bacterial"/>
    <property type="match status" value="1"/>
</dbReference>
<dbReference type="PATRIC" id="fig|84022.5.peg.1030"/>
<dbReference type="STRING" id="84022.CACET_c37810"/>
<dbReference type="Proteomes" id="UP000035704">
    <property type="component" value="Chromosome"/>
</dbReference>
<gene>
    <name evidence="3" type="ORF">CACET_c37810</name>
</gene>